<keyword evidence="3" id="KW-1185">Reference proteome</keyword>
<accession>A0A0C9ZRK1</accession>
<reference evidence="3" key="2">
    <citation type="submission" date="2015-01" db="EMBL/GenBank/DDBJ databases">
        <title>Evolutionary Origins and Diversification of the Mycorrhizal Mutualists.</title>
        <authorList>
            <consortium name="DOE Joint Genome Institute"/>
            <consortium name="Mycorrhizal Genomics Consortium"/>
            <person name="Kohler A."/>
            <person name="Kuo A."/>
            <person name="Nagy L.G."/>
            <person name="Floudas D."/>
            <person name="Copeland A."/>
            <person name="Barry K.W."/>
            <person name="Cichocki N."/>
            <person name="Veneault-Fourrey C."/>
            <person name="LaButti K."/>
            <person name="Lindquist E.A."/>
            <person name="Lipzen A."/>
            <person name="Lundell T."/>
            <person name="Morin E."/>
            <person name="Murat C."/>
            <person name="Riley R."/>
            <person name="Ohm R."/>
            <person name="Sun H."/>
            <person name="Tunlid A."/>
            <person name="Henrissat B."/>
            <person name="Grigoriev I.V."/>
            <person name="Hibbett D.S."/>
            <person name="Martin F."/>
        </authorList>
    </citation>
    <scope>NUCLEOTIDE SEQUENCE [LARGE SCALE GENOMIC DNA]</scope>
    <source>
        <strain evidence="3">441</strain>
    </source>
</reference>
<dbReference type="AlphaFoldDB" id="A0A0C9ZRK1"/>
<organism evidence="2 3">
    <name type="scientific">Pisolithus microcarpus 441</name>
    <dbReference type="NCBI Taxonomy" id="765257"/>
    <lineage>
        <taxon>Eukaryota</taxon>
        <taxon>Fungi</taxon>
        <taxon>Dikarya</taxon>
        <taxon>Basidiomycota</taxon>
        <taxon>Agaricomycotina</taxon>
        <taxon>Agaricomycetes</taxon>
        <taxon>Agaricomycetidae</taxon>
        <taxon>Boletales</taxon>
        <taxon>Sclerodermatineae</taxon>
        <taxon>Pisolithaceae</taxon>
        <taxon>Pisolithus</taxon>
    </lineage>
</organism>
<gene>
    <name evidence="2" type="ORF">PISMIDRAFT_677637</name>
</gene>
<evidence type="ECO:0000313" key="3">
    <source>
        <dbReference type="Proteomes" id="UP000054018"/>
    </source>
</evidence>
<protein>
    <submittedName>
        <fullName evidence="2">Uncharacterized protein</fullName>
    </submittedName>
</protein>
<dbReference type="EMBL" id="KN833712">
    <property type="protein sequence ID" value="KIK24877.1"/>
    <property type="molecule type" value="Genomic_DNA"/>
</dbReference>
<evidence type="ECO:0000313" key="2">
    <source>
        <dbReference type="EMBL" id="KIK24877.1"/>
    </source>
</evidence>
<proteinExistence type="predicted"/>
<dbReference type="Proteomes" id="UP000054018">
    <property type="component" value="Unassembled WGS sequence"/>
</dbReference>
<feature type="region of interest" description="Disordered" evidence="1">
    <location>
        <begin position="29"/>
        <end position="65"/>
    </location>
</feature>
<name>A0A0C9ZRK1_9AGAM</name>
<dbReference type="HOGENOM" id="CLU_2850574_0_0_1"/>
<evidence type="ECO:0000256" key="1">
    <source>
        <dbReference type="SAM" id="MobiDB-lite"/>
    </source>
</evidence>
<reference evidence="2 3" key="1">
    <citation type="submission" date="2014-04" db="EMBL/GenBank/DDBJ databases">
        <authorList>
            <consortium name="DOE Joint Genome Institute"/>
            <person name="Kuo A."/>
            <person name="Kohler A."/>
            <person name="Costa M.D."/>
            <person name="Nagy L.G."/>
            <person name="Floudas D."/>
            <person name="Copeland A."/>
            <person name="Barry K.W."/>
            <person name="Cichocki N."/>
            <person name="Veneault-Fourrey C."/>
            <person name="LaButti K."/>
            <person name="Lindquist E.A."/>
            <person name="Lipzen A."/>
            <person name="Lundell T."/>
            <person name="Morin E."/>
            <person name="Murat C."/>
            <person name="Sun H."/>
            <person name="Tunlid A."/>
            <person name="Henrissat B."/>
            <person name="Grigoriev I.V."/>
            <person name="Hibbett D.S."/>
            <person name="Martin F."/>
            <person name="Nordberg H.P."/>
            <person name="Cantor M.N."/>
            <person name="Hua S.X."/>
        </authorList>
    </citation>
    <scope>NUCLEOTIDE SEQUENCE [LARGE SCALE GENOMIC DNA]</scope>
    <source>
        <strain evidence="2 3">441</strain>
    </source>
</reference>
<sequence>MDQHMDSGVIIHGGEPEGINLEMSNACVREPSTEHDHEPTMPVTGSTGPPRLRTESPGLQNPLVN</sequence>